<dbReference type="AlphaFoldDB" id="A0A2K5NT64"/>
<evidence type="ECO:0000313" key="14">
    <source>
        <dbReference type="Ensembl" id="ENSCATP00000040723.1"/>
    </source>
</evidence>
<keyword evidence="4" id="KW-0964">Secreted</keyword>
<evidence type="ECO:0000256" key="6">
    <source>
        <dbReference type="ARBA" id="ARBA00022859"/>
    </source>
</evidence>
<evidence type="ECO:0000259" key="13">
    <source>
        <dbReference type="PROSITE" id="PS50835"/>
    </source>
</evidence>
<dbReference type="InterPro" id="IPR036179">
    <property type="entry name" value="Ig-like_dom_sf"/>
</dbReference>
<evidence type="ECO:0000256" key="12">
    <source>
        <dbReference type="ARBA" id="ARBA00043265"/>
    </source>
</evidence>
<keyword evidence="8" id="KW-0472">Membrane</keyword>
<accession>A0A2K5NT64</accession>
<evidence type="ECO:0000256" key="10">
    <source>
        <dbReference type="ARBA" id="ARBA00023319"/>
    </source>
</evidence>
<feature type="domain" description="Ig-like" evidence="13">
    <location>
        <begin position="14"/>
        <end position="115"/>
    </location>
</feature>
<keyword evidence="15" id="KW-1185">Reference proteome</keyword>
<dbReference type="GO" id="GO:0019814">
    <property type="term" value="C:immunoglobulin complex"/>
    <property type="evidence" value="ECO:0007669"/>
    <property type="project" value="UniProtKB-KW"/>
</dbReference>
<comment type="subunit">
    <text evidence="11">Immunoglobulins are composed of two identical heavy chains and two identical light chains; disulfide-linked.</text>
</comment>
<dbReference type="OMA" id="GMIYPSD"/>
<keyword evidence="6" id="KW-0391">Immunity</keyword>
<evidence type="ECO:0000256" key="9">
    <source>
        <dbReference type="ARBA" id="ARBA00023157"/>
    </source>
</evidence>
<evidence type="ECO:0000256" key="1">
    <source>
        <dbReference type="ARBA" id="ARBA00004236"/>
    </source>
</evidence>
<evidence type="ECO:0000256" key="8">
    <source>
        <dbReference type="ARBA" id="ARBA00023136"/>
    </source>
</evidence>
<dbReference type="GO" id="GO:0005576">
    <property type="term" value="C:extracellular region"/>
    <property type="evidence" value="ECO:0007669"/>
    <property type="project" value="UniProtKB-SubCell"/>
</dbReference>
<evidence type="ECO:0000256" key="2">
    <source>
        <dbReference type="ARBA" id="ARBA00004613"/>
    </source>
</evidence>
<evidence type="ECO:0000256" key="7">
    <source>
        <dbReference type="ARBA" id="ARBA00023130"/>
    </source>
</evidence>
<comment type="subcellular location">
    <subcellularLocation>
        <location evidence="1">Cell membrane</location>
    </subcellularLocation>
    <subcellularLocation>
        <location evidence="2">Secreted</location>
    </subcellularLocation>
</comment>
<reference evidence="14" key="1">
    <citation type="submission" date="2025-08" db="UniProtKB">
        <authorList>
            <consortium name="Ensembl"/>
        </authorList>
    </citation>
    <scope>IDENTIFICATION</scope>
</reference>
<keyword evidence="9" id="KW-1015">Disulfide bond</keyword>
<keyword evidence="5" id="KW-0732">Signal</keyword>
<dbReference type="Pfam" id="PF07686">
    <property type="entry name" value="V-set"/>
    <property type="match status" value="1"/>
</dbReference>
<dbReference type="InterPro" id="IPR013783">
    <property type="entry name" value="Ig-like_fold"/>
</dbReference>
<dbReference type="PROSITE" id="PS50835">
    <property type="entry name" value="IG_LIKE"/>
    <property type="match status" value="1"/>
</dbReference>
<keyword evidence="3" id="KW-1003">Cell membrane</keyword>
<dbReference type="PANTHER" id="PTHR23266">
    <property type="entry name" value="IMMUNOGLOBULIN HEAVY CHAIN"/>
    <property type="match status" value="1"/>
</dbReference>
<dbReference type="InterPro" id="IPR007110">
    <property type="entry name" value="Ig-like_dom"/>
</dbReference>
<dbReference type="GeneTree" id="ENSGT00950000183013"/>
<keyword evidence="10" id="KW-0393">Immunoglobulin domain</keyword>
<keyword evidence="12" id="KW-1280">Immunoglobulin</keyword>
<evidence type="ECO:0000256" key="4">
    <source>
        <dbReference type="ARBA" id="ARBA00022525"/>
    </source>
</evidence>
<dbReference type="FunFam" id="2.60.40.10:FF:001072">
    <property type="entry name" value="Immunoglobulin heavy variable V1-24"/>
    <property type="match status" value="1"/>
</dbReference>
<dbReference type="SUPFAM" id="SSF48726">
    <property type="entry name" value="Immunoglobulin"/>
    <property type="match status" value="1"/>
</dbReference>
<dbReference type="Ensembl" id="ENSCATT00000065069.1">
    <property type="protein sequence ID" value="ENSCATP00000040723.1"/>
    <property type="gene ID" value="ENSCATG00000042958.1"/>
</dbReference>
<dbReference type="GO" id="GO:0002250">
    <property type="term" value="P:adaptive immune response"/>
    <property type="evidence" value="ECO:0007669"/>
    <property type="project" value="UniProtKB-KW"/>
</dbReference>
<name>A0A2K5NT64_CERAT</name>
<reference evidence="14" key="2">
    <citation type="submission" date="2025-09" db="UniProtKB">
        <authorList>
            <consortium name="Ensembl"/>
        </authorList>
    </citation>
    <scope>IDENTIFICATION</scope>
</reference>
<dbReference type="Bgee" id="ENSCATG00000042958">
    <property type="expression patterns" value="Expressed in spleen and 1 other cell type or tissue"/>
</dbReference>
<organism evidence="14 15">
    <name type="scientific">Cercocebus atys</name>
    <name type="common">Sooty mangabey</name>
    <name type="synonym">Cercocebus torquatus atys</name>
    <dbReference type="NCBI Taxonomy" id="9531"/>
    <lineage>
        <taxon>Eukaryota</taxon>
        <taxon>Metazoa</taxon>
        <taxon>Chordata</taxon>
        <taxon>Craniata</taxon>
        <taxon>Vertebrata</taxon>
        <taxon>Euteleostomi</taxon>
        <taxon>Mammalia</taxon>
        <taxon>Eutheria</taxon>
        <taxon>Euarchontoglires</taxon>
        <taxon>Primates</taxon>
        <taxon>Haplorrhini</taxon>
        <taxon>Catarrhini</taxon>
        <taxon>Cercopithecidae</taxon>
        <taxon>Cercopithecinae</taxon>
        <taxon>Cercocebus</taxon>
    </lineage>
</organism>
<dbReference type="Proteomes" id="UP000233060">
    <property type="component" value="Unassembled WGS sequence"/>
</dbReference>
<dbReference type="Gene3D" id="2.60.40.10">
    <property type="entry name" value="Immunoglobulins"/>
    <property type="match status" value="1"/>
</dbReference>
<evidence type="ECO:0000256" key="3">
    <source>
        <dbReference type="ARBA" id="ARBA00022475"/>
    </source>
</evidence>
<protein>
    <submittedName>
        <fullName evidence="14">Immunoglobulin heavy variable 5-10-1</fullName>
    </submittedName>
</protein>
<gene>
    <name evidence="14" type="primary">IGHV5-10-1</name>
</gene>
<dbReference type="InterPro" id="IPR050199">
    <property type="entry name" value="IgHV"/>
</dbReference>
<dbReference type="InterPro" id="IPR013106">
    <property type="entry name" value="Ig_V-set"/>
</dbReference>
<proteinExistence type="predicted"/>
<sequence length="128" mass="14163">MGRKEPQFKFCISPTGVSAEVQLVQSGAEVKRPGESLKISCKTSGYSFTSYWISWVRQMPGKGLEWMGAIDPSDSDTRYSPSFQGQVTISADKSISTAYLQWSSLKASDSATYYCARHTVRETSTEPI</sequence>
<evidence type="ECO:0000313" key="15">
    <source>
        <dbReference type="Proteomes" id="UP000233060"/>
    </source>
</evidence>
<evidence type="ECO:0000256" key="11">
    <source>
        <dbReference type="ARBA" id="ARBA00038737"/>
    </source>
</evidence>
<dbReference type="SMART" id="SM00406">
    <property type="entry name" value="IGv"/>
    <property type="match status" value="1"/>
</dbReference>
<keyword evidence="7" id="KW-1064">Adaptive immunity</keyword>
<evidence type="ECO:0000256" key="5">
    <source>
        <dbReference type="ARBA" id="ARBA00022729"/>
    </source>
</evidence>
<dbReference type="GO" id="GO:0005886">
    <property type="term" value="C:plasma membrane"/>
    <property type="evidence" value="ECO:0007669"/>
    <property type="project" value="UniProtKB-SubCell"/>
</dbReference>